<dbReference type="SUPFAM" id="SSF46689">
    <property type="entry name" value="Homeodomain-like"/>
    <property type="match status" value="1"/>
</dbReference>
<dbReference type="STRING" id="1379870.SD10_08195"/>
<proteinExistence type="predicted"/>
<dbReference type="EMBL" id="CP010429">
    <property type="protein sequence ID" value="AKD54883.1"/>
    <property type="molecule type" value="Genomic_DNA"/>
</dbReference>
<gene>
    <name evidence="5" type="ORF">SD10_08195</name>
</gene>
<sequence>MKEPVPYAIRSITEYHQLLGLPKPKHPLFSVIDHQDVKQYSDERLRVKTYAFYTISMKKGYAGKMKYGQTYYDFDEGAMVFHGPRQVITSELTDDMALSGWSLLIHPDFIHPYPLFAKWKQTGFFAYTLSEALHPSDEEIQLLETILGTIRHEYRSGIDRFSQDILISQLEVLLNYCNRFYHRQFLTRKKVNHDLLSRLDALLDEYFTTDQASLRGVPTVQQLADHLTVSASYLSDMLRVLTGQSAQQHLTDHIIERGKELLATTSLSVGEIAFRLGYENPQGFHKLFKAKTQQTPLAFRASLN</sequence>
<keyword evidence="6" id="KW-1185">Reference proteome</keyword>
<dbReference type="SMART" id="SM00342">
    <property type="entry name" value="HTH_ARAC"/>
    <property type="match status" value="1"/>
</dbReference>
<dbReference type="OrthoDB" id="643086at2"/>
<dbReference type="PANTHER" id="PTHR43280:SF32">
    <property type="entry name" value="TRANSCRIPTIONAL REGULATORY PROTEIN"/>
    <property type="match status" value="1"/>
</dbReference>
<protein>
    <submittedName>
        <fullName evidence="5">AraC family transcriptional regulator</fullName>
    </submittedName>
</protein>
<evidence type="ECO:0000259" key="4">
    <source>
        <dbReference type="PROSITE" id="PS01124"/>
    </source>
</evidence>
<evidence type="ECO:0000256" key="1">
    <source>
        <dbReference type="ARBA" id="ARBA00023015"/>
    </source>
</evidence>
<dbReference type="Pfam" id="PF12833">
    <property type="entry name" value="HTH_18"/>
    <property type="match status" value="1"/>
</dbReference>
<evidence type="ECO:0000313" key="5">
    <source>
        <dbReference type="EMBL" id="AKD54883.1"/>
    </source>
</evidence>
<dbReference type="InterPro" id="IPR009057">
    <property type="entry name" value="Homeodomain-like_sf"/>
</dbReference>
<dbReference type="PATRIC" id="fig|1379870.5.peg.1788"/>
<evidence type="ECO:0000256" key="3">
    <source>
        <dbReference type="ARBA" id="ARBA00023163"/>
    </source>
</evidence>
<dbReference type="GO" id="GO:0003700">
    <property type="term" value="F:DNA-binding transcription factor activity"/>
    <property type="evidence" value="ECO:0007669"/>
    <property type="project" value="InterPro"/>
</dbReference>
<dbReference type="AlphaFoldDB" id="A0A0E3ZV78"/>
<dbReference type="Proteomes" id="UP000033054">
    <property type="component" value="Chromosome"/>
</dbReference>
<organism evidence="5 6">
    <name type="scientific">Spirosoma radiotolerans</name>
    <dbReference type="NCBI Taxonomy" id="1379870"/>
    <lineage>
        <taxon>Bacteria</taxon>
        <taxon>Pseudomonadati</taxon>
        <taxon>Bacteroidota</taxon>
        <taxon>Cytophagia</taxon>
        <taxon>Cytophagales</taxon>
        <taxon>Cytophagaceae</taxon>
        <taxon>Spirosoma</taxon>
    </lineage>
</organism>
<accession>A0A0E3ZV78</accession>
<keyword evidence="1" id="KW-0805">Transcription regulation</keyword>
<evidence type="ECO:0000313" key="6">
    <source>
        <dbReference type="Proteomes" id="UP000033054"/>
    </source>
</evidence>
<dbReference type="GO" id="GO:0043565">
    <property type="term" value="F:sequence-specific DNA binding"/>
    <property type="evidence" value="ECO:0007669"/>
    <property type="project" value="InterPro"/>
</dbReference>
<dbReference type="KEGG" id="srd:SD10_08195"/>
<reference evidence="5 6" key="1">
    <citation type="journal article" date="2014" name="Curr. Microbiol.">
        <title>Spirosoma radiotolerans sp. nov., a gamma-radiation-resistant bacterium isolated from gamma ray-irradiated soil.</title>
        <authorList>
            <person name="Lee J.J."/>
            <person name="Srinivasan S."/>
            <person name="Lim S."/>
            <person name="Joe M."/>
            <person name="Im S."/>
            <person name="Bae S.I."/>
            <person name="Park K.R."/>
            <person name="Han J.H."/>
            <person name="Park S.H."/>
            <person name="Joo B.M."/>
            <person name="Park S.J."/>
            <person name="Kim M.K."/>
        </authorList>
    </citation>
    <scope>NUCLEOTIDE SEQUENCE [LARGE SCALE GENOMIC DNA]</scope>
    <source>
        <strain evidence="5 6">DG5A</strain>
    </source>
</reference>
<keyword evidence="3" id="KW-0804">Transcription</keyword>
<dbReference type="Gene3D" id="1.10.10.60">
    <property type="entry name" value="Homeodomain-like"/>
    <property type="match status" value="1"/>
</dbReference>
<dbReference type="HOGENOM" id="CLU_000445_88_11_10"/>
<feature type="domain" description="HTH araC/xylS-type" evidence="4">
    <location>
        <begin position="197"/>
        <end position="302"/>
    </location>
</feature>
<dbReference type="RefSeq" id="WP_046573360.1">
    <property type="nucleotide sequence ID" value="NZ_CP010429.1"/>
</dbReference>
<dbReference type="InterPro" id="IPR018060">
    <property type="entry name" value="HTH_AraC"/>
</dbReference>
<keyword evidence="2" id="KW-0238">DNA-binding</keyword>
<dbReference type="PROSITE" id="PS01124">
    <property type="entry name" value="HTH_ARAC_FAMILY_2"/>
    <property type="match status" value="1"/>
</dbReference>
<evidence type="ECO:0000256" key="2">
    <source>
        <dbReference type="ARBA" id="ARBA00023125"/>
    </source>
</evidence>
<name>A0A0E3ZV78_9BACT</name>
<dbReference type="PANTHER" id="PTHR43280">
    <property type="entry name" value="ARAC-FAMILY TRANSCRIPTIONAL REGULATOR"/>
    <property type="match status" value="1"/>
</dbReference>